<gene>
    <name evidence="1" type="ORF">S01H4_62158</name>
</gene>
<evidence type="ECO:0008006" key="2">
    <source>
        <dbReference type="Google" id="ProtNLM"/>
    </source>
</evidence>
<comment type="caution">
    <text evidence="1">The sequence shown here is derived from an EMBL/GenBank/DDBJ whole genome shotgun (WGS) entry which is preliminary data.</text>
</comment>
<dbReference type="Gene3D" id="3.90.650.10">
    <property type="entry name" value="PurM-like C-terminal domain"/>
    <property type="match status" value="1"/>
</dbReference>
<dbReference type="InterPro" id="IPR036676">
    <property type="entry name" value="PurM-like_C_sf"/>
</dbReference>
<proteinExistence type="predicted"/>
<evidence type="ECO:0000313" key="1">
    <source>
        <dbReference type="EMBL" id="GAH05440.1"/>
    </source>
</evidence>
<name>X1DAX0_9ZZZZ</name>
<protein>
    <recommendedName>
        <fullName evidence="2">PurM-like C-terminal domain-containing protein</fullName>
    </recommendedName>
</protein>
<dbReference type="AlphaFoldDB" id="X1DAX0"/>
<reference evidence="1" key="1">
    <citation type="journal article" date="2014" name="Front. Microbiol.">
        <title>High frequency of phylogenetically diverse reductive dehalogenase-homologous genes in deep subseafloor sedimentary metagenomes.</title>
        <authorList>
            <person name="Kawai M."/>
            <person name="Futagami T."/>
            <person name="Toyoda A."/>
            <person name="Takaki Y."/>
            <person name="Nishi S."/>
            <person name="Hori S."/>
            <person name="Arai W."/>
            <person name="Tsubouchi T."/>
            <person name="Morono Y."/>
            <person name="Uchiyama I."/>
            <person name="Ito T."/>
            <person name="Fujiyama A."/>
            <person name="Inagaki F."/>
            <person name="Takami H."/>
        </authorList>
    </citation>
    <scope>NUCLEOTIDE SEQUENCE</scope>
    <source>
        <strain evidence="1">Expedition CK06-06</strain>
    </source>
</reference>
<accession>X1DAX0</accession>
<organism evidence="1">
    <name type="scientific">marine sediment metagenome</name>
    <dbReference type="NCBI Taxonomy" id="412755"/>
    <lineage>
        <taxon>unclassified sequences</taxon>
        <taxon>metagenomes</taxon>
        <taxon>ecological metagenomes</taxon>
    </lineage>
</organism>
<sequence length="56" mass="6265">MYLTTSYILTAPEDTSQEVLKIFSDHGMSAVVIGRIRKESELSINDGKDSIKVTEF</sequence>
<dbReference type="EMBL" id="BART01037028">
    <property type="protein sequence ID" value="GAH05440.1"/>
    <property type="molecule type" value="Genomic_DNA"/>
</dbReference>
<dbReference type="SUPFAM" id="SSF56042">
    <property type="entry name" value="PurM C-terminal domain-like"/>
    <property type="match status" value="1"/>
</dbReference>